<evidence type="ECO:0000259" key="4">
    <source>
        <dbReference type="PROSITE" id="PS50026"/>
    </source>
</evidence>
<feature type="disulfide bond" evidence="2">
    <location>
        <begin position="252"/>
        <end position="261"/>
    </location>
</feature>
<feature type="disulfide bond" evidence="2">
    <location>
        <begin position="178"/>
        <end position="187"/>
    </location>
</feature>
<feature type="domain" description="EGF-like" evidence="4">
    <location>
        <begin position="643"/>
        <end position="676"/>
    </location>
</feature>
<feature type="domain" description="EGF-like" evidence="4">
    <location>
        <begin position="113"/>
        <end position="151"/>
    </location>
</feature>
<dbReference type="PANTHER" id="PTHR24044:SF508">
    <property type="entry name" value="EGF-LIKE DOMAIN-CONTAINING PROTEIN"/>
    <property type="match status" value="1"/>
</dbReference>
<evidence type="ECO:0000256" key="1">
    <source>
        <dbReference type="ARBA" id="ARBA00023157"/>
    </source>
</evidence>
<feature type="disulfide bond" evidence="2">
    <location>
        <begin position="391"/>
        <end position="400"/>
    </location>
</feature>
<feature type="disulfide bond" evidence="2">
    <location>
        <begin position="644"/>
        <end position="654"/>
    </location>
</feature>
<name>A0ABN8LYS6_9CNID</name>
<comment type="caution">
    <text evidence="2">Lacks conserved residue(s) required for the propagation of feature annotation.</text>
</comment>
<feature type="disulfide bond" evidence="2">
    <location>
        <begin position="608"/>
        <end position="625"/>
    </location>
</feature>
<dbReference type="Gene3D" id="2.10.25.10">
    <property type="entry name" value="Laminin"/>
    <property type="match status" value="10"/>
</dbReference>
<feature type="disulfide bond" evidence="2">
    <location>
        <begin position="603"/>
        <end position="613"/>
    </location>
</feature>
<feature type="domain" description="EGF-like" evidence="4">
    <location>
        <begin position="475"/>
        <end position="509"/>
    </location>
</feature>
<organism evidence="5 6">
    <name type="scientific">Porites evermanni</name>
    <dbReference type="NCBI Taxonomy" id="104178"/>
    <lineage>
        <taxon>Eukaryota</taxon>
        <taxon>Metazoa</taxon>
        <taxon>Cnidaria</taxon>
        <taxon>Anthozoa</taxon>
        <taxon>Hexacorallia</taxon>
        <taxon>Scleractinia</taxon>
        <taxon>Fungiina</taxon>
        <taxon>Poritidae</taxon>
        <taxon>Porites</taxon>
    </lineage>
</organism>
<dbReference type="InterPro" id="IPR001881">
    <property type="entry name" value="EGF-like_Ca-bd_dom"/>
</dbReference>
<evidence type="ECO:0000313" key="6">
    <source>
        <dbReference type="Proteomes" id="UP001159427"/>
    </source>
</evidence>
<feature type="disulfide bond" evidence="2">
    <location>
        <begin position="499"/>
        <end position="508"/>
    </location>
</feature>
<keyword evidence="2" id="KW-0245">EGF-like domain</keyword>
<dbReference type="CDD" id="cd00054">
    <property type="entry name" value="EGF_CA"/>
    <property type="match status" value="5"/>
</dbReference>
<dbReference type="InterPro" id="IPR050906">
    <property type="entry name" value="Notch_signaling"/>
</dbReference>
<feature type="chain" id="PRO_5045391544" description="EGF-like domain-containing protein" evidence="3">
    <location>
        <begin position="26"/>
        <end position="753"/>
    </location>
</feature>
<feature type="domain" description="EGF-like" evidence="4">
    <location>
        <begin position="344"/>
        <end position="401"/>
    </location>
</feature>
<evidence type="ECO:0000256" key="2">
    <source>
        <dbReference type="PROSITE-ProRule" id="PRU00076"/>
    </source>
</evidence>
<evidence type="ECO:0000256" key="3">
    <source>
        <dbReference type="SAM" id="SignalP"/>
    </source>
</evidence>
<feature type="disulfide bond" evidence="2">
    <location>
        <begin position="628"/>
        <end position="637"/>
    </location>
</feature>
<feature type="domain" description="EGF-like" evidence="4">
    <location>
        <begin position="226"/>
        <end position="262"/>
    </location>
</feature>
<feature type="domain" description="EGF-like" evidence="4">
    <location>
        <begin position="435"/>
        <end position="471"/>
    </location>
</feature>
<dbReference type="SMART" id="SM00179">
    <property type="entry name" value="EGF_CA"/>
    <property type="match status" value="8"/>
</dbReference>
<dbReference type="Proteomes" id="UP001159427">
    <property type="component" value="Unassembled WGS sequence"/>
</dbReference>
<feature type="domain" description="EGF-like" evidence="4">
    <location>
        <begin position="682"/>
        <end position="718"/>
    </location>
</feature>
<feature type="disulfide bond" evidence="2">
    <location>
        <begin position="288"/>
        <end position="297"/>
    </location>
</feature>
<keyword evidence="1 2" id="KW-1015">Disulfide bond</keyword>
<feature type="disulfide bond" evidence="2">
    <location>
        <begin position="521"/>
        <end position="538"/>
    </location>
</feature>
<feature type="disulfide bond" evidence="2">
    <location>
        <begin position="541"/>
        <end position="550"/>
    </location>
</feature>
<feature type="disulfide bond" evidence="2">
    <location>
        <begin position="666"/>
        <end position="675"/>
    </location>
</feature>
<dbReference type="PROSITE" id="PS01186">
    <property type="entry name" value="EGF_2"/>
    <property type="match status" value="7"/>
</dbReference>
<dbReference type="SUPFAM" id="SSF57196">
    <property type="entry name" value="EGF/Laminin"/>
    <property type="match status" value="8"/>
</dbReference>
<dbReference type="SMART" id="SM00181">
    <property type="entry name" value="EGF"/>
    <property type="match status" value="15"/>
</dbReference>
<accession>A0ABN8LYS6</accession>
<feature type="disulfide bond" evidence="2">
    <location>
        <begin position="708"/>
        <end position="717"/>
    </location>
</feature>
<feature type="disulfide bond" evidence="2">
    <location>
        <begin position="141"/>
        <end position="150"/>
    </location>
</feature>
<feature type="domain" description="EGF-like" evidence="4">
    <location>
        <begin position="299"/>
        <end position="343"/>
    </location>
</feature>
<feature type="domain" description="EGF-like" evidence="4">
    <location>
        <begin position="512"/>
        <end position="551"/>
    </location>
</feature>
<feature type="disulfide bond" evidence="2">
    <location>
        <begin position="461"/>
        <end position="470"/>
    </location>
</feature>
<proteinExistence type="predicted"/>
<dbReference type="Pfam" id="PF25024">
    <property type="entry name" value="EGF_TEN"/>
    <property type="match status" value="1"/>
</dbReference>
<feature type="disulfide bond" evidence="2">
    <location>
        <begin position="122"/>
        <end position="139"/>
    </location>
</feature>
<sequence length="753" mass="83334">MLYRRKCFAFMSWICFMSLNCLVYGKSTDGKIFHKHIKKVEDSSAHKKYTLEKSTHAHIKSKGKSDREGLDNGVRKDFLSSLQEFPVPVQIEHLKDLPVPVPVKKEVGENVLHVHIHDRNPCRNGGVLSRDLEGSSYHCICPAEYGGTTCEIQHYCFSRPCKNGGACLEISGGYKCKCAQGFTGDNCEEELFCIPNPCDHDGKCVETIQGYRCVCQAGFKGEQCADIDPCYPNPCQQGGQCEDIHGHAVCRCHPGYHGPYCQDKYVCYVNPCYNRGVCVENSLAPCHCARGYVGTFCHDHVCKPNPCLHGGYCSVVNHPLGSHNNRWTFHCKCPEYYRGRICQLPHPCIDHPCLNGGTCEDAFYDWHEGRDQHIYNDMALSSVSLEYYCICPPGFKGSRCETDICSLCHPEALCIDNHCVCKPHFIGDGYHCKNVSSHCHPNPCYHGNCVEGPDGTYDCECHPGYCGPQCKDICRPCLIWPCSNGGRCIPVGEKRRCICDPPYEPPDCNVTRPDLCNPNPCKNGGKCKMLLEKNDYICEDCLGMFTGKDCSECGCPKAKPVADARVVDFICDPVDGGCKCPEIENGRYTRTEDGCVLGVANPCSPNPCKRGTCTVQPTTPPTFTCENCPPPYYGRLCDCTTCTCDNPCKNGATCLDTGTRQYKCVCPPGYTGATCSLPVTKPDKHCLYAKCEHGATCVERPHGYDCICPPQYTGPHCGIDKCANCDINADCIYGRCRCRKGYIGTGYVCEKSK</sequence>
<dbReference type="PROSITE" id="PS00022">
    <property type="entry name" value="EGF_1"/>
    <property type="match status" value="10"/>
</dbReference>
<feature type="domain" description="EGF-like" evidence="4">
    <location>
        <begin position="152"/>
        <end position="188"/>
    </location>
</feature>
<feature type="signal peptide" evidence="3">
    <location>
        <begin position="1"/>
        <end position="25"/>
    </location>
</feature>
<feature type="disulfide bond" evidence="2">
    <location>
        <begin position="333"/>
        <end position="342"/>
    </location>
</feature>
<comment type="caution">
    <text evidence="5">The sequence shown here is derived from an EMBL/GenBank/DDBJ whole genome shotgun (WGS) entry which is preliminary data.</text>
</comment>
<evidence type="ECO:0000313" key="5">
    <source>
        <dbReference type="EMBL" id="CAH3022459.1"/>
    </source>
</evidence>
<gene>
    <name evidence="5" type="ORF">PEVE_00015569</name>
</gene>
<keyword evidence="6" id="KW-1185">Reference proteome</keyword>
<dbReference type="PANTHER" id="PTHR24044">
    <property type="entry name" value="NOTCH LIGAND FAMILY MEMBER"/>
    <property type="match status" value="1"/>
</dbReference>
<feature type="domain" description="EGF-like" evidence="4">
    <location>
        <begin position="263"/>
        <end position="298"/>
    </location>
</feature>
<dbReference type="Pfam" id="PF00008">
    <property type="entry name" value="EGF"/>
    <property type="match status" value="3"/>
</dbReference>
<feature type="disulfide bond" evidence="2">
    <location>
        <begin position="215"/>
        <end position="224"/>
    </location>
</feature>
<dbReference type="EMBL" id="CALNXI010000220">
    <property type="protein sequence ID" value="CAH3022459.1"/>
    <property type="molecule type" value="Genomic_DNA"/>
</dbReference>
<feature type="disulfide bond" evidence="2">
    <location>
        <begin position="439"/>
        <end position="449"/>
    </location>
</feature>
<dbReference type="InterPro" id="IPR000742">
    <property type="entry name" value="EGF"/>
</dbReference>
<protein>
    <recommendedName>
        <fullName evidence="4">EGF-like domain-containing protein</fullName>
    </recommendedName>
</protein>
<dbReference type="PROSITE" id="PS50026">
    <property type="entry name" value="EGF_3"/>
    <property type="match status" value="13"/>
</dbReference>
<keyword evidence="3" id="KW-0732">Signal</keyword>
<reference evidence="5 6" key="1">
    <citation type="submission" date="2022-05" db="EMBL/GenBank/DDBJ databases">
        <authorList>
            <consortium name="Genoscope - CEA"/>
            <person name="William W."/>
        </authorList>
    </citation>
    <scope>NUCLEOTIDE SEQUENCE [LARGE SCALE GENOMIC DNA]</scope>
</reference>
<feature type="domain" description="EGF-like" evidence="4">
    <location>
        <begin position="189"/>
        <end position="225"/>
    </location>
</feature>
<feature type="domain" description="EGF-like" evidence="4">
    <location>
        <begin position="599"/>
        <end position="638"/>
    </location>
</feature>